<dbReference type="EMBL" id="AGWK01000039">
    <property type="protein sequence ID" value="EHO68839.1"/>
    <property type="molecule type" value="Genomic_DNA"/>
</dbReference>
<comment type="caution">
    <text evidence="2">The sequence shown here is derived from an EMBL/GenBank/DDBJ whole genome shotgun (WGS) entry which is preliminary data.</text>
</comment>
<dbReference type="Proteomes" id="UP000016023">
    <property type="component" value="Unassembled WGS sequence"/>
</dbReference>
<proteinExistence type="predicted"/>
<reference evidence="2 3" key="1">
    <citation type="submission" date="2011-12" db="EMBL/GenBank/DDBJ databases">
        <title>The Genome Sequence of Prevotella micans F0438.</title>
        <authorList>
            <consortium name="The Broad Institute Genome Sequencing Platform"/>
            <person name="Earl A."/>
            <person name="Ward D."/>
            <person name="Feldgarden M."/>
            <person name="Gevers D."/>
            <person name="Izard J."/>
            <person name="Baranova O.V."/>
            <person name="Blanton J.M."/>
            <person name="Wade W.G."/>
            <person name="Dewhirst F.E."/>
            <person name="Young S.K."/>
            <person name="Zeng Q."/>
            <person name="Gargeya S."/>
            <person name="Fitzgerald M."/>
            <person name="Haas B."/>
            <person name="Abouelleil A."/>
            <person name="Alvarado L."/>
            <person name="Arachchi H.M."/>
            <person name="Berlin A."/>
            <person name="Chapman S.B."/>
            <person name="Gearin G."/>
            <person name="Goldberg J."/>
            <person name="Griggs A."/>
            <person name="Gujja S."/>
            <person name="Hansen M."/>
            <person name="Heiman D."/>
            <person name="Howarth C."/>
            <person name="Larimer J."/>
            <person name="Lui A."/>
            <person name="MacDonald P.J.P."/>
            <person name="McCowen C."/>
            <person name="Montmayeur A."/>
            <person name="Murphy C."/>
            <person name="Neiman D."/>
            <person name="Pearson M."/>
            <person name="Priest M."/>
            <person name="Roberts A."/>
            <person name="Saif S."/>
            <person name="Shea T."/>
            <person name="Sisk P."/>
            <person name="Stolte C."/>
            <person name="Sykes S."/>
            <person name="Wortman J."/>
            <person name="Nusbaum C."/>
            <person name="Birren B."/>
        </authorList>
    </citation>
    <scope>NUCLEOTIDE SEQUENCE [LARGE SCALE GENOMIC DNA]</scope>
    <source>
        <strain evidence="2 3">F0438</strain>
    </source>
</reference>
<gene>
    <name evidence="2" type="ORF">HMPREF9140_01441</name>
</gene>
<dbReference type="HOGENOM" id="CLU_116702_0_0_10"/>
<accession>H1Q3F3</accession>
<feature type="chain" id="PRO_5003552251" evidence="1">
    <location>
        <begin position="22"/>
        <end position="138"/>
    </location>
</feature>
<organism evidence="2 3">
    <name type="scientific">Prevotella micans F0438</name>
    <dbReference type="NCBI Taxonomy" id="883158"/>
    <lineage>
        <taxon>Bacteria</taxon>
        <taxon>Pseudomonadati</taxon>
        <taxon>Bacteroidota</taxon>
        <taxon>Bacteroidia</taxon>
        <taxon>Bacteroidales</taxon>
        <taxon>Prevotellaceae</taxon>
        <taxon>Prevotella</taxon>
    </lineage>
</organism>
<keyword evidence="3" id="KW-1185">Reference proteome</keyword>
<evidence type="ECO:0000256" key="1">
    <source>
        <dbReference type="SAM" id="SignalP"/>
    </source>
</evidence>
<dbReference type="RefSeq" id="WP_006952917.1">
    <property type="nucleotide sequence ID" value="NZ_JH594522.1"/>
</dbReference>
<dbReference type="STRING" id="883158.HMPREF9140_01441"/>
<dbReference type="eggNOG" id="ENOG5033UYK">
    <property type="taxonomic scope" value="Bacteria"/>
</dbReference>
<protein>
    <submittedName>
        <fullName evidence="2">Uncharacterized protein</fullName>
    </submittedName>
</protein>
<feature type="signal peptide" evidence="1">
    <location>
        <begin position="1"/>
        <end position="21"/>
    </location>
</feature>
<evidence type="ECO:0000313" key="3">
    <source>
        <dbReference type="Proteomes" id="UP000016023"/>
    </source>
</evidence>
<dbReference type="PROSITE" id="PS51257">
    <property type="entry name" value="PROKAR_LIPOPROTEIN"/>
    <property type="match status" value="1"/>
</dbReference>
<dbReference type="PATRIC" id="fig|883158.3.peg.1434"/>
<name>H1Q3F3_9BACT</name>
<sequence>MRFYKQFILTLILLVSCLATTAKTGSIPAKVYMFGFAASFNDSTVYFTEIQEIDVFLVNNRTRFLVNRDDYSYQFRDFLQQTGIEAYPTCVTFYSQNKNSLMRKFQKMQNRYVVKPKRKFKVRNIPENAFLFKTVAPD</sequence>
<keyword evidence="1" id="KW-0732">Signal</keyword>
<dbReference type="AlphaFoldDB" id="H1Q3F3"/>
<evidence type="ECO:0000313" key="2">
    <source>
        <dbReference type="EMBL" id="EHO68839.1"/>
    </source>
</evidence>